<evidence type="ECO:0000313" key="2">
    <source>
        <dbReference type="EMBL" id="MFG1702040.1"/>
    </source>
</evidence>
<dbReference type="EMBL" id="JBICRM010000001">
    <property type="protein sequence ID" value="MFG1702040.1"/>
    <property type="molecule type" value="Genomic_DNA"/>
</dbReference>
<accession>A0ABW7A405</accession>
<dbReference type="RefSeq" id="WP_393161382.1">
    <property type="nucleotide sequence ID" value="NZ_JBICRM010000001.1"/>
</dbReference>
<organism evidence="2 3">
    <name type="scientific">Nonomuraea marmarensis</name>
    <dbReference type="NCBI Taxonomy" id="3351344"/>
    <lineage>
        <taxon>Bacteria</taxon>
        <taxon>Bacillati</taxon>
        <taxon>Actinomycetota</taxon>
        <taxon>Actinomycetes</taxon>
        <taxon>Streptosporangiales</taxon>
        <taxon>Streptosporangiaceae</taxon>
        <taxon>Nonomuraea</taxon>
    </lineage>
</organism>
<evidence type="ECO:0000313" key="3">
    <source>
        <dbReference type="Proteomes" id="UP001603978"/>
    </source>
</evidence>
<keyword evidence="3" id="KW-1185">Reference proteome</keyword>
<evidence type="ECO:0000256" key="1">
    <source>
        <dbReference type="SAM" id="MobiDB-lite"/>
    </source>
</evidence>
<feature type="compositionally biased region" description="Basic and acidic residues" evidence="1">
    <location>
        <begin position="21"/>
        <end position="30"/>
    </location>
</feature>
<sequence>MSSDELRVPSQRTDEDEADEPELRSPRVDDEYAAAVPGAVTSPEEEDDDTPYRDPYAGTGGDMLAEPEPEPEPEHQPDPAHTPAVSDEAPAPAVSGEAPAHAAPDDVALFDQDPIQVQARWRDLQASFVDDPSEAVERADGLVGEVVESLTSTLANRTDALRDRWQGTDTPDTEQLRLALREYRNVLERLLALSSESPPSQGMR</sequence>
<dbReference type="Proteomes" id="UP001603978">
    <property type="component" value="Unassembled WGS sequence"/>
</dbReference>
<comment type="caution">
    <text evidence="2">The sequence shown here is derived from an EMBL/GenBank/DDBJ whole genome shotgun (WGS) entry which is preliminary data.</text>
</comment>
<gene>
    <name evidence="2" type="ORF">ACFLIM_02500</name>
</gene>
<feature type="region of interest" description="Disordered" evidence="1">
    <location>
        <begin position="1"/>
        <end position="106"/>
    </location>
</feature>
<reference evidence="2 3" key="1">
    <citation type="submission" date="2024-10" db="EMBL/GenBank/DDBJ databases">
        <authorList>
            <person name="Topkara A.R."/>
            <person name="Saygin H."/>
        </authorList>
    </citation>
    <scope>NUCLEOTIDE SEQUENCE [LARGE SCALE GENOMIC DNA]</scope>
    <source>
        <strain evidence="2 3">M3C6</strain>
    </source>
</reference>
<name>A0ABW7A405_9ACTN</name>
<proteinExistence type="predicted"/>
<protein>
    <submittedName>
        <fullName evidence="2">Uncharacterized protein</fullName>
    </submittedName>
</protein>